<protein>
    <submittedName>
        <fullName evidence="1">Uncharacterized protein</fullName>
    </submittedName>
</protein>
<keyword evidence="2" id="KW-1185">Reference proteome</keyword>
<evidence type="ECO:0000313" key="2">
    <source>
        <dbReference type="Proteomes" id="UP000641741"/>
    </source>
</evidence>
<gene>
    <name evidence="1" type="ORF">H8S02_03890</name>
</gene>
<comment type="caution">
    <text evidence="1">The sequence shown here is derived from an EMBL/GenBank/DDBJ whole genome shotgun (WGS) entry which is preliminary data.</text>
</comment>
<evidence type="ECO:0000313" key="1">
    <source>
        <dbReference type="EMBL" id="MBC5695087.1"/>
    </source>
</evidence>
<accession>A0ABR7GL94</accession>
<dbReference type="EMBL" id="JACOPK010000003">
    <property type="protein sequence ID" value="MBC5695087.1"/>
    <property type="molecule type" value="Genomic_DNA"/>
</dbReference>
<dbReference type="Proteomes" id="UP000641741">
    <property type="component" value="Unassembled WGS sequence"/>
</dbReference>
<reference evidence="1 2" key="1">
    <citation type="submission" date="2020-08" db="EMBL/GenBank/DDBJ databases">
        <title>Genome public.</title>
        <authorList>
            <person name="Liu C."/>
            <person name="Sun Q."/>
        </authorList>
    </citation>
    <scope>NUCLEOTIDE SEQUENCE [LARGE SCALE GENOMIC DNA]</scope>
    <source>
        <strain evidence="1 2">M2</strain>
    </source>
</reference>
<proteinExistence type="predicted"/>
<name>A0ABR7GL94_9FIRM</name>
<dbReference type="RefSeq" id="WP_186969386.1">
    <property type="nucleotide sequence ID" value="NZ_JACOPK010000003.1"/>
</dbReference>
<sequence length="69" mass="7286">MQIDKQQKGGRIGAAVLVYHCDAVVDGVARVLDVDFPTVQVNRTGGNGVETEDRAHDLASACAYQTGTP</sequence>
<organism evidence="1 2">
    <name type="scientific">Agathobaculum hominis</name>
    <dbReference type="NCBI Taxonomy" id="2763014"/>
    <lineage>
        <taxon>Bacteria</taxon>
        <taxon>Bacillati</taxon>
        <taxon>Bacillota</taxon>
        <taxon>Clostridia</taxon>
        <taxon>Eubacteriales</taxon>
        <taxon>Butyricicoccaceae</taxon>
        <taxon>Agathobaculum</taxon>
    </lineage>
</organism>